<name>A0A9D1P6Z8_9FIRM</name>
<dbReference type="InterPro" id="IPR029056">
    <property type="entry name" value="Ribokinase-like"/>
</dbReference>
<dbReference type="GO" id="GO:0016301">
    <property type="term" value="F:kinase activity"/>
    <property type="evidence" value="ECO:0007669"/>
    <property type="project" value="UniProtKB-KW"/>
</dbReference>
<reference evidence="5" key="1">
    <citation type="submission" date="2020-10" db="EMBL/GenBank/DDBJ databases">
        <authorList>
            <person name="Gilroy R."/>
        </authorList>
    </citation>
    <scope>NUCLEOTIDE SEQUENCE</scope>
    <source>
        <strain evidence="5">CHK183-6373</strain>
    </source>
</reference>
<proteinExistence type="inferred from homology"/>
<evidence type="ECO:0000313" key="5">
    <source>
        <dbReference type="EMBL" id="HIV27768.1"/>
    </source>
</evidence>
<evidence type="ECO:0000256" key="2">
    <source>
        <dbReference type="ARBA" id="ARBA00022679"/>
    </source>
</evidence>
<dbReference type="AlphaFoldDB" id="A0A9D1P6Z8"/>
<dbReference type="SUPFAM" id="SSF53613">
    <property type="entry name" value="Ribokinase-like"/>
    <property type="match status" value="1"/>
</dbReference>
<gene>
    <name evidence="5" type="ORF">IAA64_07360</name>
</gene>
<feature type="domain" description="Carbohydrate kinase PfkB" evidence="4">
    <location>
        <begin position="1"/>
        <end position="310"/>
    </location>
</feature>
<dbReference type="Proteomes" id="UP000886884">
    <property type="component" value="Unassembled WGS sequence"/>
</dbReference>
<reference evidence="5" key="2">
    <citation type="journal article" date="2021" name="PeerJ">
        <title>Extensive microbial diversity within the chicken gut microbiome revealed by metagenomics and culture.</title>
        <authorList>
            <person name="Gilroy R."/>
            <person name="Ravi A."/>
            <person name="Getino M."/>
            <person name="Pursley I."/>
            <person name="Horton D.L."/>
            <person name="Alikhan N.F."/>
            <person name="Baker D."/>
            <person name="Gharbi K."/>
            <person name="Hall N."/>
            <person name="Watson M."/>
            <person name="Adriaenssens E.M."/>
            <person name="Foster-Nyarko E."/>
            <person name="Jarju S."/>
            <person name="Secka A."/>
            <person name="Antonio M."/>
            <person name="Oren A."/>
            <person name="Chaudhuri R.R."/>
            <person name="La Ragione R."/>
            <person name="Hildebrand F."/>
            <person name="Pallen M.J."/>
        </authorList>
    </citation>
    <scope>NUCLEOTIDE SEQUENCE</scope>
    <source>
        <strain evidence="5">CHK183-6373</strain>
    </source>
</reference>
<dbReference type="InterPro" id="IPR011611">
    <property type="entry name" value="PfkB_dom"/>
</dbReference>
<accession>A0A9D1P6Z8</accession>
<dbReference type="Gene3D" id="3.40.1190.20">
    <property type="match status" value="1"/>
</dbReference>
<sequence>MGKVVCFGEIMMRLNPEGYKRFVQASAFEASYAGGEANVAVSLANYGIPASYVTKVPAHEIGQCAVNELRRFGVDTESIVRGGPRLGIYFCEKGASQRGSKVIYDRAGSSIALAKREDFDWSKILEGADWFHFTGITPALGGELPEICLDALKMARARGIRVSCDLNYRKKLWSRERAGEVMAQLMPYVDVIIANEEDAADVFGIRAEGTDVNAGVINREGYISVARQLSERFGAKRVAITLRGSISASENDWAGMLYENGQAYFSRQYRIHIVDRVGGGDSFGGGLIYASLKNLDPQASIEFAVAASCLKQSIELDFNHVSVEEVLALAGGNASGRVQR</sequence>
<keyword evidence="3 5" id="KW-0418">Kinase</keyword>
<evidence type="ECO:0000259" key="4">
    <source>
        <dbReference type="Pfam" id="PF00294"/>
    </source>
</evidence>
<dbReference type="CDD" id="cd01166">
    <property type="entry name" value="KdgK"/>
    <property type="match status" value="1"/>
</dbReference>
<evidence type="ECO:0000256" key="3">
    <source>
        <dbReference type="ARBA" id="ARBA00022777"/>
    </source>
</evidence>
<keyword evidence="2" id="KW-0808">Transferase</keyword>
<organism evidence="5 6">
    <name type="scientific">Candidatus Ornithocaccomicrobium faecavium</name>
    <dbReference type="NCBI Taxonomy" id="2840890"/>
    <lineage>
        <taxon>Bacteria</taxon>
        <taxon>Bacillati</taxon>
        <taxon>Bacillota</taxon>
        <taxon>Clostridia</taxon>
        <taxon>Candidatus Ornithocaccomicrobium</taxon>
    </lineage>
</organism>
<comment type="similarity">
    <text evidence="1">Belongs to the carbohydrate kinase PfkB family.</text>
</comment>
<dbReference type="Pfam" id="PF00294">
    <property type="entry name" value="PfkB"/>
    <property type="match status" value="1"/>
</dbReference>
<dbReference type="InterPro" id="IPR052700">
    <property type="entry name" value="Carb_kinase_PfkB-like"/>
</dbReference>
<comment type="caution">
    <text evidence="5">The sequence shown here is derived from an EMBL/GenBank/DDBJ whole genome shotgun (WGS) entry which is preliminary data.</text>
</comment>
<dbReference type="EMBL" id="DVOT01000134">
    <property type="protein sequence ID" value="HIV27768.1"/>
    <property type="molecule type" value="Genomic_DNA"/>
</dbReference>
<dbReference type="PANTHER" id="PTHR43320:SF2">
    <property type="entry name" value="2-DEHYDRO-3-DEOXYGLUCONOKINASE_2-DEHYDRO-3-DEOXYGALACTONOKINASE"/>
    <property type="match status" value="1"/>
</dbReference>
<evidence type="ECO:0000256" key="1">
    <source>
        <dbReference type="ARBA" id="ARBA00010688"/>
    </source>
</evidence>
<protein>
    <submittedName>
        <fullName evidence="5">Sugar kinase</fullName>
    </submittedName>
</protein>
<evidence type="ECO:0000313" key="6">
    <source>
        <dbReference type="Proteomes" id="UP000886884"/>
    </source>
</evidence>
<dbReference type="PANTHER" id="PTHR43320">
    <property type="entry name" value="SUGAR KINASE"/>
    <property type="match status" value="1"/>
</dbReference>